<gene>
    <name evidence="1" type="ORF">CPELLU_LOCUS13907</name>
</gene>
<evidence type="ECO:0000313" key="1">
    <source>
        <dbReference type="EMBL" id="CAG8737749.1"/>
    </source>
</evidence>
<reference evidence="1" key="1">
    <citation type="submission" date="2021-06" db="EMBL/GenBank/DDBJ databases">
        <authorList>
            <person name="Kallberg Y."/>
            <person name="Tangrot J."/>
            <person name="Rosling A."/>
        </authorList>
    </citation>
    <scope>NUCLEOTIDE SEQUENCE</scope>
    <source>
        <strain evidence="1">FL966</strain>
    </source>
</reference>
<evidence type="ECO:0000313" key="2">
    <source>
        <dbReference type="Proteomes" id="UP000789759"/>
    </source>
</evidence>
<dbReference type="AlphaFoldDB" id="A0A9N9IIJ4"/>
<dbReference type="OrthoDB" id="2385538at2759"/>
<proteinExistence type="predicted"/>
<accession>A0A9N9IIJ4</accession>
<protein>
    <submittedName>
        <fullName evidence="1">8695_t:CDS:1</fullName>
    </submittedName>
</protein>
<keyword evidence="2" id="KW-1185">Reference proteome</keyword>
<comment type="caution">
    <text evidence="1">The sequence shown here is derived from an EMBL/GenBank/DDBJ whole genome shotgun (WGS) entry which is preliminary data.</text>
</comment>
<name>A0A9N9IIJ4_9GLOM</name>
<dbReference type="Proteomes" id="UP000789759">
    <property type="component" value="Unassembled WGS sequence"/>
</dbReference>
<organism evidence="1 2">
    <name type="scientific">Cetraspora pellucida</name>
    <dbReference type="NCBI Taxonomy" id="1433469"/>
    <lineage>
        <taxon>Eukaryota</taxon>
        <taxon>Fungi</taxon>
        <taxon>Fungi incertae sedis</taxon>
        <taxon>Mucoromycota</taxon>
        <taxon>Glomeromycotina</taxon>
        <taxon>Glomeromycetes</taxon>
        <taxon>Diversisporales</taxon>
        <taxon>Gigasporaceae</taxon>
        <taxon>Cetraspora</taxon>
    </lineage>
</organism>
<dbReference type="EMBL" id="CAJVQA010015528">
    <property type="protein sequence ID" value="CAG8737749.1"/>
    <property type="molecule type" value="Genomic_DNA"/>
</dbReference>
<sequence length="462" mass="54193">MVDFLIKAGMVILIIEATPKSEEDSVLLTKIVKICSFVIKAEEISDIANTNILNHKMAKHLENKPKKTLKEMHALNQYHIAECYRIPLKSLTEEFIIDYSKYDEMKWFRNLWKLHDTDIDNKTTVKAITHEDYRNDKCTTVTKTKKHQTCLELIKTCTPIRDIDDRSRYKADDVKRYLNTFESIQYFQNLVPKMAWVFDNTDASSSAKKSGLKSDRAKLGLLNLELYATYGSKLKATNNKHTHYHLVDMFNKKKCTKVLNKYNLSAKSNLLQLCAYADELSTMLPNWKKTEIGSEQIYIYEKLPEVTQEELRRIQNINTTKIPNMQDFADYKPSYSWYCIRYIKNKGKAKNNPESWQFLSMEKNSEHAKELLIWIQDAIATEKLCNPIYTKRLRKIKSKYASRIYDGQNLTLQHLKFVSRVAMRHKIDHHNSGIYYAEILIFKAINENTSKIEDIDDLYRSI</sequence>